<evidence type="ECO:0000313" key="1">
    <source>
        <dbReference type="EMBL" id="ALA98139.1"/>
    </source>
</evidence>
<keyword evidence="2" id="KW-1185">Reference proteome</keyword>
<evidence type="ECO:0000313" key="2">
    <source>
        <dbReference type="Proteomes" id="UP000062963"/>
    </source>
</evidence>
<protein>
    <submittedName>
        <fullName evidence="1">Uncharacterized protein</fullName>
    </submittedName>
</protein>
<dbReference type="Proteomes" id="UP000062963">
    <property type="component" value="Chromosome"/>
</dbReference>
<reference evidence="1 2" key="1">
    <citation type="journal article" date="2015" name="Genome Announc.">
        <title>Complete Genome Sequence of Spiroplasma kunkelii Strain CR2-3x, Causal Agent of Corn Stunt Disease in Zea mays L.</title>
        <authorList>
            <person name="Davis R.E."/>
            <person name="Shao J."/>
            <person name="Dally E.L."/>
            <person name="Zhao Y."/>
            <person name="Gasparich G.E."/>
            <person name="Gaynor B.J."/>
            <person name="Athey J.C."/>
            <person name="Harrison N.A."/>
            <person name="Donofrio N."/>
        </authorList>
    </citation>
    <scope>NUCLEOTIDE SEQUENCE [LARGE SCALE GENOMIC DNA]</scope>
    <source>
        <strain evidence="1 2">CR2-3x</strain>
    </source>
</reference>
<dbReference type="RefSeq" id="WP_144416779.1">
    <property type="nucleotide sequence ID" value="NZ_CP010899.1"/>
</dbReference>
<gene>
    <name evidence="1" type="ORF">SKUN_001264</name>
</gene>
<organism evidence="1 2">
    <name type="scientific">Spiroplasma kunkelii CR2-3x</name>
    <dbReference type="NCBI Taxonomy" id="273035"/>
    <lineage>
        <taxon>Bacteria</taxon>
        <taxon>Bacillati</taxon>
        <taxon>Mycoplasmatota</taxon>
        <taxon>Mollicutes</taxon>
        <taxon>Entomoplasmatales</taxon>
        <taxon>Spiroplasmataceae</taxon>
        <taxon>Spiroplasma</taxon>
    </lineage>
</organism>
<dbReference type="PATRIC" id="fig|273035.7.peg.1551"/>
<proteinExistence type="predicted"/>
<dbReference type="EMBL" id="CP010899">
    <property type="protein sequence ID" value="ALA98139.1"/>
    <property type="molecule type" value="Genomic_DNA"/>
</dbReference>
<sequence>MQNNQKEQQQIVNYVLKMISLKTVDLKLLNRNITEQDVINYLLKIILVDKKIIDVSDAAYYIFNIKLNRIIEFMNNQKITDPDLSLDDFKDMFIKS</sequence>
<name>A0A0K2JHR7_SPIKU</name>
<dbReference type="KEGG" id="skn:SKUN_001264"/>
<accession>A0A0K2JHR7</accession>
<dbReference type="OrthoDB" id="390052at2"/>
<dbReference type="STRING" id="273035.SKUN_001264"/>
<dbReference type="AlphaFoldDB" id="A0A0K2JHR7"/>